<gene>
    <name evidence="1" type="ordered locus">Snas_2480</name>
</gene>
<protein>
    <submittedName>
        <fullName evidence="1">Uncharacterized protein</fullName>
    </submittedName>
</protein>
<dbReference type="EMBL" id="CP001778">
    <property type="protein sequence ID" value="ADD42163.1"/>
    <property type="molecule type" value="Genomic_DNA"/>
</dbReference>
<proteinExistence type="predicted"/>
<dbReference type="HOGENOM" id="CLU_3398641_0_0_11"/>
<reference evidence="1 2" key="1">
    <citation type="journal article" date="2009" name="Stand. Genomic Sci.">
        <title>Complete genome sequence of Stackebrandtia nassauensis type strain (LLR-40K-21).</title>
        <authorList>
            <person name="Munk C."/>
            <person name="Lapidus A."/>
            <person name="Copeland A."/>
            <person name="Jando M."/>
            <person name="Mayilraj S."/>
            <person name="Glavina Del Rio T."/>
            <person name="Nolan M."/>
            <person name="Chen F."/>
            <person name="Lucas S."/>
            <person name="Tice H."/>
            <person name="Cheng J.F."/>
            <person name="Han C."/>
            <person name="Detter J.C."/>
            <person name="Bruce D."/>
            <person name="Goodwin L."/>
            <person name="Chain P."/>
            <person name="Pitluck S."/>
            <person name="Goker M."/>
            <person name="Ovchinikova G."/>
            <person name="Pati A."/>
            <person name="Ivanova N."/>
            <person name="Mavromatis K."/>
            <person name="Chen A."/>
            <person name="Palaniappan K."/>
            <person name="Land M."/>
            <person name="Hauser L."/>
            <person name="Chang Y.J."/>
            <person name="Jeffries C.D."/>
            <person name="Bristow J."/>
            <person name="Eisen J.A."/>
            <person name="Markowitz V."/>
            <person name="Hugenholtz P."/>
            <person name="Kyrpides N.C."/>
            <person name="Klenk H.P."/>
        </authorList>
    </citation>
    <scope>NUCLEOTIDE SEQUENCE [LARGE SCALE GENOMIC DNA]</scope>
    <source>
        <strain evidence="2">DSM 44728 / CIP 108903 / NRRL B-16338 / NBRC 102104 / LLR-40K-21</strain>
    </source>
</reference>
<dbReference type="Proteomes" id="UP000000844">
    <property type="component" value="Chromosome"/>
</dbReference>
<dbReference type="KEGG" id="sna:Snas_2480"/>
<sequence length="31" mass="3273">MLDLHGILAFPETRSALPITREGTVMAMSGG</sequence>
<name>D3Q4Y3_STANL</name>
<organism evidence="1 2">
    <name type="scientific">Stackebrandtia nassauensis (strain DSM 44728 / CIP 108903 / NRRL B-16338 / NBRC 102104 / LLR-40K-21)</name>
    <dbReference type="NCBI Taxonomy" id="446470"/>
    <lineage>
        <taxon>Bacteria</taxon>
        <taxon>Bacillati</taxon>
        <taxon>Actinomycetota</taxon>
        <taxon>Actinomycetes</taxon>
        <taxon>Glycomycetales</taxon>
        <taxon>Glycomycetaceae</taxon>
        <taxon>Stackebrandtia</taxon>
    </lineage>
</organism>
<evidence type="ECO:0000313" key="1">
    <source>
        <dbReference type="EMBL" id="ADD42163.1"/>
    </source>
</evidence>
<accession>D3Q4Y3</accession>
<keyword evidence="2" id="KW-1185">Reference proteome</keyword>
<dbReference type="AlphaFoldDB" id="D3Q4Y3"/>
<evidence type="ECO:0000313" key="2">
    <source>
        <dbReference type="Proteomes" id="UP000000844"/>
    </source>
</evidence>